<name>A0A9J6P5U5_9CLOT</name>
<dbReference type="InterPro" id="IPR015424">
    <property type="entry name" value="PyrdxlP-dep_Trfase"/>
</dbReference>
<evidence type="ECO:0000256" key="1">
    <source>
        <dbReference type="ARBA" id="ARBA00001933"/>
    </source>
</evidence>
<sequence>MKRNHFNPFRNLICGVDQKIPVGEFNIQHINFDNAATTPPFKCVLEDILDFTPWYSSIHRGIGYKSKYSSIVYENSRKVIASFIGANLKEHNIIYVKNTTEAINKLSFRLCDMHKNCTVLSSSMEHHSNDLPWRDKFNVDYISLNDMGMLSIEDLEHKLISYDGHVKLVTITGASNTTGYMNPIHEIARLVHSYDAKLLVDCAQLVPHEKLNMKSLSNDEHIDFVVFSSHKMYAPFGIGVLVGPKEVFCCGHPDYKGGGTVQLVTDDYALWDIPPNKDEAGTPNIMGVVALVSAIEMLQGIGMNQVSKFERNLLNYSMEKLLKIPEIKIYSSLDTSVPRVSIIPFNIEGIHHSITARILGEEWGISVRSGCFCAQPYMQKILNISPTEIYSHLKQNQIPPYGVVRLSFGIYNTFSEIDFLVKVLEYIISHKDSYLKKYSVAPIYVEKSPIFKSCEY</sequence>
<evidence type="ECO:0000256" key="2">
    <source>
        <dbReference type="ARBA" id="ARBA00010447"/>
    </source>
</evidence>
<keyword evidence="7" id="KW-0032">Aminotransferase</keyword>
<comment type="cofactor">
    <cofactor evidence="1 5">
        <name>pyridoxal 5'-phosphate</name>
        <dbReference type="ChEBI" id="CHEBI:597326"/>
    </cofactor>
</comment>
<comment type="similarity">
    <text evidence="2">Belongs to the class-V pyridoxal-phosphate-dependent aminotransferase family. Csd subfamily.</text>
</comment>
<evidence type="ECO:0000256" key="4">
    <source>
        <dbReference type="ARBA" id="ARBA00050776"/>
    </source>
</evidence>
<proteinExistence type="inferred from homology"/>
<evidence type="ECO:0000256" key="3">
    <source>
        <dbReference type="ARBA" id="ARBA00022898"/>
    </source>
</evidence>
<evidence type="ECO:0000313" key="7">
    <source>
        <dbReference type="EMBL" id="MCM1992095.1"/>
    </source>
</evidence>
<dbReference type="AlphaFoldDB" id="A0A9J6P5U5"/>
<dbReference type="PANTHER" id="PTHR43586">
    <property type="entry name" value="CYSTEINE DESULFURASE"/>
    <property type="match status" value="1"/>
</dbReference>
<gene>
    <name evidence="7" type="ORF">KDK92_20395</name>
</gene>
<reference evidence="7" key="1">
    <citation type="journal article" date="2021" name="mSystems">
        <title>Bacteria and Archaea Synergistically Convert Glycine Betaine to Biogenic Methane in the Formosa Cold Seep of the South China Sea.</title>
        <authorList>
            <person name="Li L."/>
            <person name="Zhang W."/>
            <person name="Zhang S."/>
            <person name="Song L."/>
            <person name="Sun Q."/>
            <person name="Zhang H."/>
            <person name="Xiang H."/>
            <person name="Dong X."/>
        </authorList>
    </citation>
    <scope>NUCLEOTIDE SEQUENCE</scope>
    <source>
        <strain evidence="7">ZWT</strain>
    </source>
</reference>
<dbReference type="Proteomes" id="UP001056429">
    <property type="component" value="Unassembled WGS sequence"/>
</dbReference>
<dbReference type="Gene3D" id="3.40.640.10">
    <property type="entry name" value="Type I PLP-dependent aspartate aminotransferase-like (Major domain)"/>
    <property type="match status" value="1"/>
</dbReference>
<dbReference type="PANTHER" id="PTHR43586:SF8">
    <property type="entry name" value="CYSTEINE DESULFURASE 1, CHLOROPLASTIC"/>
    <property type="match status" value="1"/>
</dbReference>
<dbReference type="InterPro" id="IPR015421">
    <property type="entry name" value="PyrdxlP-dep_Trfase_major"/>
</dbReference>
<dbReference type="RefSeq" id="WP_250861258.1">
    <property type="nucleotide sequence ID" value="NZ_JAGSOJ010000005.1"/>
</dbReference>
<keyword evidence="8" id="KW-1185">Reference proteome</keyword>
<reference evidence="7" key="2">
    <citation type="submission" date="2021-04" db="EMBL/GenBank/DDBJ databases">
        <authorList>
            <person name="Dong X."/>
        </authorList>
    </citation>
    <scope>NUCLEOTIDE SEQUENCE</scope>
    <source>
        <strain evidence="7">ZWT</strain>
    </source>
</reference>
<dbReference type="EMBL" id="JAGSOJ010000005">
    <property type="protein sequence ID" value="MCM1992095.1"/>
    <property type="molecule type" value="Genomic_DNA"/>
</dbReference>
<dbReference type="InterPro" id="IPR015422">
    <property type="entry name" value="PyrdxlP-dep_Trfase_small"/>
</dbReference>
<feature type="domain" description="Aminotransferase class V" evidence="6">
    <location>
        <begin position="30"/>
        <end position="420"/>
    </location>
</feature>
<evidence type="ECO:0000256" key="5">
    <source>
        <dbReference type="RuleBase" id="RU004504"/>
    </source>
</evidence>
<evidence type="ECO:0000313" key="8">
    <source>
        <dbReference type="Proteomes" id="UP001056429"/>
    </source>
</evidence>
<dbReference type="GO" id="GO:0008483">
    <property type="term" value="F:transaminase activity"/>
    <property type="evidence" value="ECO:0007669"/>
    <property type="project" value="UniProtKB-KW"/>
</dbReference>
<dbReference type="Pfam" id="PF00266">
    <property type="entry name" value="Aminotran_5"/>
    <property type="match status" value="1"/>
</dbReference>
<dbReference type="GO" id="GO:0031071">
    <property type="term" value="F:cysteine desulfurase activity"/>
    <property type="evidence" value="ECO:0007669"/>
    <property type="project" value="UniProtKB-EC"/>
</dbReference>
<comment type="catalytic activity">
    <reaction evidence="4">
        <text>(sulfur carrier)-H + L-cysteine = (sulfur carrier)-SH + L-alanine</text>
        <dbReference type="Rhea" id="RHEA:43892"/>
        <dbReference type="Rhea" id="RHEA-COMP:14737"/>
        <dbReference type="Rhea" id="RHEA-COMP:14739"/>
        <dbReference type="ChEBI" id="CHEBI:29917"/>
        <dbReference type="ChEBI" id="CHEBI:35235"/>
        <dbReference type="ChEBI" id="CHEBI:57972"/>
        <dbReference type="ChEBI" id="CHEBI:64428"/>
        <dbReference type="EC" id="2.8.1.7"/>
    </reaction>
</comment>
<protein>
    <submittedName>
        <fullName evidence="7">Aminotransferase class V-fold PLP-dependent enzyme</fullName>
    </submittedName>
</protein>
<comment type="caution">
    <text evidence="7">The sequence shown here is derived from an EMBL/GenBank/DDBJ whole genome shotgun (WGS) entry which is preliminary data.</text>
</comment>
<accession>A0A9J6P5U5</accession>
<keyword evidence="3" id="KW-0663">Pyridoxal phosphate</keyword>
<dbReference type="InterPro" id="IPR000192">
    <property type="entry name" value="Aminotrans_V_dom"/>
</dbReference>
<dbReference type="PROSITE" id="PS00595">
    <property type="entry name" value="AA_TRANSFER_CLASS_5"/>
    <property type="match status" value="1"/>
</dbReference>
<dbReference type="SUPFAM" id="SSF53383">
    <property type="entry name" value="PLP-dependent transferases"/>
    <property type="match status" value="1"/>
</dbReference>
<organism evidence="7 8">
    <name type="scientific">Oceanirhabdus seepicola</name>
    <dbReference type="NCBI Taxonomy" id="2828781"/>
    <lineage>
        <taxon>Bacteria</taxon>
        <taxon>Bacillati</taxon>
        <taxon>Bacillota</taxon>
        <taxon>Clostridia</taxon>
        <taxon>Eubacteriales</taxon>
        <taxon>Clostridiaceae</taxon>
        <taxon>Oceanirhabdus</taxon>
    </lineage>
</organism>
<keyword evidence="7" id="KW-0808">Transferase</keyword>
<dbReference type="InterPro" id="IPR020578">
    <property type="entry name" value="Aminotrans_V_PyrdxlP_BS"/>
</dbReference>
<dbReference type="Gene3D" id="3.90.1150.10">
    <property type="entry name" value="Aspartate Aminotransferase, domain 1"/>
    <property type="match status" value="1"/>
</dbReference>
<evidence type="ECO:0000259" key="6">
    <source>
        <dbReference type="Pfam" id="PF00266"/>
    </source>
</evidence>